<dbReference type="GO" id="GO:0061024">
    <property type="term" value="P:membrane organization"/>
    <property type="evidence" value="ECO:0007669"/>
    <property type="project" value="TreeGrafter"/>
</dbReference>
<dbReference type="GO" id="GO:0071786">
    <property type="term" value="P:endoplasmic reticulum tubular network organization"/>
    <property type="evidence" value="ECO:0007669"/>
    <property type="project" value="TreeGrafter"/>
</dbReference>
<feature type="transmembrane region" description="Helical" evidence="6">
    <location>
        <begin position="198"/>
        <end position="220"/>
    </location>
</feature>
<dbReference type="InterPro" id="IPR051645">
    <property type="entry name" value="PER33/POM33_regulator"/>
</dbReference>
<keyword evidence="8" id="KW-1185">Reference proteome</keyword>
<dbReference type="EMBL" id="JAGSYN010000069">
    <property type="protein sequence ID" value="KAG7664636.1"/>
    <property type="molecule type" value="Genomic_DNA"/>
</dbReference>
<keyword evidence="4 6" id="KW-1133">Transmembrane helix</keyword>
<comment type="caution">
    <text evidence="7">The sequence shown here is derived from an EMBL/GenBank/DDBJ whole genome shotgun (WGS) entry which is preliminary data.</text>
</comment>
<name>A0A8J5UQA2_9ASCO</name>
<feature type="transmembrane region" description="Helical" evidence="6">
    <location>
        <begin position="171"/>
        <end position="192"/>
    </location>
</feature>
<feature type="transmembrane region" description="Helical" evidence="6">
    <location>
        <begin position="125"/>
        <end position="150"/>
    </location>
</feature>
<dbReference type="Proteomes" id="UP000694255">
    <property type="component" value="Unassembled WGS sequence"/>
</dbReference>
<keyword evidence="3 6" id="KW-0812">Transmembrane</keyword>
<feature type="transmembrane region" description="Helical" evidence="6">
    <location>
        <begin position="32"/>
        <end position="54"/>
    </location>
</feature>
<evidence type="ECO:0000313" key="7">
    <source>
        <dbReference type="EMBL" id="KAG7664636.1"/>
    </source>
</evidence>
<sequence length="282" mass="32518">MSSNTASNANSTPLRQQPPLQQLITLAKTQQFYWFLGHVFAVLFFLLSTITGFWNPRSSITYYRFTLLSIIITYIIVIKQLYFRKSVVISIRLLRDENVQYLSLAVVFYLTSFKIGIIGGSLYSFIIFAIFHILNYFQNHLLPIVLPSSIAAQQKLNSMINRFTQTYNQPALVAASNAEIMCLLLCGFQLIPTVLINLLIKWDIITTLFRFVVFGVVLAFNKFRYDANQYTKAVIDQFDMKAKQLLSTRFPAYLPKYEQLKSLVIGKYISKIQLPKEQAKKK</sequence>
<evidence type="ECO:0000256" key="1">
    <source>
        <dbReference type="ARBA" id="ARBA00004141"/>
    </source>
</evidence>
<feature type="transmembrane region" description="Helical" evidence="6">
    <location>
        <begin position="60"/>
        <end position="78"/>
    </location>
</feature>
<protein>
    <recommendedName>
        <fullName evidence="9">Pore and endoplasmic reticulum protein of 33 kDa</fullName>
    </recommendedName>
</protein>
<evidence type="ECO:0000256" key="5">
    <source>
        <dbReference type="ARBA" id="ARBA00023136"/>
    </source>
</evidence>
<reference evidence="7 8" key="1">
    <citation type="journal article" date="2021" name="DNA Res.">
        <title>Genome analysis of Candida subhashii reveals its hybrid nature and dual mitochondrial genome conformations.</title>
        <authorList>
            <person name="Mixao V."/>
            <person name="Hegedusova E."/>
            <person name="Saus E."/>
            <person name="Pryszcz L.P."/>
            <person name="Cillingova A."/>
            <person name="Nosek J."/>
            <person name="Gabaldon T."/>
        </authorList>
    </citation>
    <scope>NUCLEOTIDE SEQUENCE [LARGE SCALE GENOMIC DNA]</scope>
    <source>
        <strain evidence="7 8">CBS 10753</strain>
    </source>
</reference>
<evidence type="ECO:0000256" key="3">
    <source>
        <dbReference type="ARBA" id="ARBA00022692"/>
    </source>
</evidence>
<dbReference type="Pfam" id="PF03661">
    <property type="entry name" value="TMEM33_Pom33"/>
    <property type="match status" value="1"/>
</dbReference>
<evidence type="ECO:0000256" key="6">
    <source>
        <dbReference type="SAM" id="Phobius"/>
    </source>
</evidence>
<comment type="subcellular location">
    <subcellularLocation>
        <location evidence="1">Membrane</location>
        <topology evidence="1">Multi-pass membrane protein</topology>
    </subcellularLocation>
</comment>
<organism evidence="7 8">
    <name type="scientific">[Candida] subhashii</name>
    <dbReference type="NCBI Taxonomy" id="561895"/>
    <lineage>
        <taxon>Eukaryota</taxon>
        <taxon>Fungi</taxon>
        <taxon>Dikarya</taxon>
        <taxon>Ascomycota</taxon>
        <taxon>Saccharomycotina</taxon>
        <taxon>Pichiomycetes</taxon>
        <taxon>Debaryomycetaceae</taxon>
        <taxon>Spathaspora</taxon>
    </lineage>
</organism>
<dbReference type="AlphaFoldDB" id="A0A8J5UQA2"/>
<evidence type="ECO:0000313" key="8">
    <source>
        <dbReference type="Proteomes" id="UP000694255"/>
    </source>
</evidence>
<evidence type="ECO:0000256" key="2">
    <source>
        <dbReference type="ARBA" id="ARBA00007322"/>
    </source>
</evidence>
<dbReference type="RefSeq" id="XP_049264868.1">
    <property type="nucleotide sequence ID" value="XM_049405550.1"/>
</dbReference>
<evidence type="ECO:0008006" key="9">
    <source>
        <dbReference type="Google" id="ProtNLM"/>
    </source>
</evidence>
<dbReference type="OrthoDB" id="5581259at2759"/>
<comment type="similarity">
    <text evidence="2">Belongs to the PER33/POM33 family.</text>
</comment>
<proteinExistence type="inferred from homology"/>
<dbReference type="GO" id="GO:0016020">
    <property type="term" value="C:membrane"/>
    <property type="evidence" value="ECO:0007669"/>
    <property type="project" value="UniProtKB-SubCell"/>
</dbReference>
<dbReference type="GeneID" id="73468662"/>
<accession>A0A8J5UQA2</accession>
<dbReference type="GO" id="GO:0005783">
    <property type="term" value="C:endoplasmic reticulum"/>
    <property type="evidence" value="ECO:0007669"/>
    <property type="project" value="TreeGrafter"/>
</dbReference>
<evidence type="ECO:0000256" key="4">
    <source>
        <dbReference type="ARBA" id="ARBA00022989"/>
    </source>
</evidence>
<dbReference type="InterPro" id="IPR005344">
    <property type="entry name" value="TMEM33/Pom33"/>
</dbReference>
<gene>
    <name evidence="7" type="ORF">J8A68_001861</name>
</gene>
<keyword evidence="5 6" id="KW-0472">Membrane</keyword>
<feature type="transmembrane region" description="Helical" evidence="6">
    <location>
        <begin position="99"/>
        <end position="119"/>
    </location>
</feature>
<dbReference type="PANTHER" id="PTHR12703:SF4">
    <property type="entry name" value="TRANSMEMBRANE PROTEIN 33"/>
    <property type="match status" value="1"/>
</dbReference>
<dbReference type="PANTHER" id="PTHR12703">
    <property type="entry name" value="TRANSMEMBRANE PROTEIN 33"/>
    <property type="match status" value="1"/>
</dbReference>